<dbReference type="InterPro" id="IPR051609">
    <property type="entry name" value="NmrA/Isoflavone_reductase-like"/>
</dbReference>
<dbReference type="OrthoDB" id="5540862at2"/>
<dbReference type="Pfam" id="PF05368">
    <property type="entry name" value="NmrA"/>
    <property type="match status" value="1"/>
</dbReference>
<dbReference type="PANTHER" id="PTHR47706">
    <property type="entry name" value="NMRA-LIKE FAMILY PROTEIN"/>
    <property type="match status" value="1"/>
</dbReference>
<proteinExistence type="predicted"/>
<dbReference type="InterPro" id="IPR008030">
    <property type="entry name" value="NmrA-like"/>
</dbReference>
<organism evidence="5 6">
    <name type="scientific">Pantoea wallisii</name>
    <dbReference type="NCBI Taxonomy" id="1076551"/>
    <lineage>
        <taxon>Bacteria</taxon>
        <taxon>Pseudomonadati</taxon>
        <taxon>Pseudomonadota</taxon>
        <taxon>Gammaproteobacteria</taxon>
        <taxon>Enterobacterales</taxon>
        <taxon>Erwiniaceae</taxon>
        <taxon>Pantoea</taxon>
    </lineage>
</organism>
<dbReference type="PANTHER" id="PTHR47706:SF6">
    <property type="entry name" value="NMRA-LIKE FAMILY PROTEIN (AFU_ORTHOLOGUE AFUA_6G00280)"/>
    <property type="match status" value="1"/>
</dbReference>
<comment type="caution">
    <text evidence="5">The sequence shown here is derived from an EMBL/GenBank/DDBJ whole genome shotgun (WGS) entry which is preliminary data.</text>
</comment>
<dbReference type="STRING" id="1076551.HA48_13110"/>
<dbReference type="Proteomes" id="UP000193104">
    <property type="component" value="Unassembled WGS sequence"/>
</dbReference>
<feature type="domain" description="NmrA-like" evidence="4">
    <location>
        <begin position="9"/>
        <end position="235"/>
    </location>
</feature>
<evidence type="ECO:0000259" key="4">
    <source>
        <dbReference type="Pfam" id="PF05368"/>
    </source>
</evidence>
<dbReference type="EMBL" id="MLFS01000035">
    <property type="protein sequence ID" value="ORM72780.1"/>
    <property type="molecule type" value="Genomic_DNA"/>
</dbReference>
<evidence type="ECO:0000256" key="2">
    <source>
        <dbReference type="ARBA" id="ARBA00023002"/>
    </source>
</evidence>
<keyword evidence="6" id="KW-1185">Reference proteome</keyword>
<dbReference type="InterPro" id="IPR036291">
    <property type="entry name" value="NAD(P)-bd_dom_sf"/>
</dbReference>
<gene>
    <name evidence="5" type="ORF">HA48_13110</name>
</gene>
<dbReference type="SUPFAM" id="SSF51735">
    <property type="entry name" value="NAD(P)-binding Rossmann-fold domains"/>
    <property type="match status" value="1"/>
</dbReference>
<evidence type="ECO:0000256" key="1">
    <source>
        <dbReference type="ARBA" id="ARBA00022857"/>
    </source>
</evidence>
<keyword evidence="3" id="KW-0472">Membrane</keyword>
<evidence type="ECO:0000313" key="6">
    <source>
        <dbReference type="Proteomes" id="UP000193104"/>
    </source>
</evidence>
<keyword evidence="3" id="KW-0812">Transmembrane</keyword>
<feature type="transmembrane region" description="Helical" evidence="3">
    <location>
        <begin position="12"/>
        <end position="31"/>
    </location>
</feature>
<dbReference type="Gene3D" id="3.90.25.10">
    <property type="entry name" value="UDP-galactose 4-epimerase, domain 1"/>
    <property type="match status" value="1"/>
</dbReference>
<reference evidence="5 6" key="1">
    <citation type="journal article" date="2017" name="Antonie Van Leeuwenhoek">
        <title>Phylogenomic resolution of the bacterial genus Pantoea and its relationship with Erwinia and Tatumella.</title>
        <authorList>
            <person name="Palmer M."/>
            <person name="Steenkamp E.T."/>
            <person name="Coetzee M.P."/>
            <person name="Chan W.Y."/>
            <person name="van Zyl E."/>
            <person name="De Maayer P."/>
            <person name="Coutinho T.A."/>
            <person name="Blom J."/>
            <person name="Smits T.H."/>
            <person name="Duffy B."/>
            <person name="Venter S.N."/>
        </authorList>
    </citation>
    <scope>NUCLEOTIDE SEQUENCE [LARGE SCALE GENOMIC DNA]</scope>
    <source>
        <strain evidence="5 6">LMG 26277</strain>
    </source>
</reference>
<dbReference type="GO" id="GO:0016491">
    <property type="term" value="F:oxidoreductase activity"/>
    <property type="evidence" value="ECO:0007669"/>
    <property type="project" value="UniProtKB-KW"/>
</dbReference>
<sequence length="302" mass="33537">MNTAIHSQSQNILILGAGELGLAVLQGFLALRDNVTPLTLSVLLREKRADDQRLAQFHAWQVEVITADFSQHTTDQLAAKFARYDAIINCSGFVGGKGTQLKITEAVIKAGVRRYIPWQFGVDYDRIGMGSGQPVWDEQLAVRQRLRQQQHTQWIIISTGLFMSYLFDAAFGVVDAEKRCVKAPGSADYAVTVTTPEDIGRLTALIFTHRPAINDQIVKVAGDTLTYRQLAQLLDYQLEVITQAQLQHNAAENPHDAAAAYRLSFARPDGVAWSKAQTFNVRQNIAVTDVRKWLTARDISDG</sequence>
<dbReference type="AlphaFoldDB" id="A0A1X1D899"/>
<name>A0A1X1D899_9GAMM</name>
<evidence type="ECO:0000256" key="3">
    <source>
        <dbReference type="SAM" id="Phobius"/>
    </source>
</evidence>
<keyword evidence="1" id="KW-0521">NADP</keyword>
<keyword evidence="2" id="KW-0560">Oxidoreductase</keyword>
<dbReference type="CDD" id="cd05259">
    <property type="entry name" value="PCBER_SDR_a"/>
    <property type="match status" value="1"/>
</dbReference>
<dbReference type="InterPro" id="IPR045312">
    <property type="entry name" value="PCBER-like"/>
</dbReference>
<evidence type="ECO:0000313" key="5">
    <source>
        <dbReference type="EMBL" id="ORM72780.1"/>
    </source>
</evidence>
<keyword evidence="3" id="KW-1133">Transmembrane helix</keyword>
<dbReference type="Gene3D" id="3.40.50.720">
    <property type="entry name" value="NAD(P)-binding Rossmann-like Domain"/>
    <property type="match status" value="1"/>
</dbReference>
<dbReference type="RefSeq" id="WP_128601746.1">
    <property type="nucleotide sequence ID" value="NZ_MLFS01000035.1"/>
</dbReference>
<accession>A0A1X1D899</accession>
<protein>
    <submittedName>
        <fullName evidence="5">Aromatic alcohol reductase</fullName>
    </submittedName>
</protein>